<evidence type="ECO:0000313" key="3">
    <source>
        <dbReference type="EMBL" id="MBC6469669.1"/>
    </source>
</evidence>
<feature type="compositionally biased region" description="Pro residues" evidence="1">
    <location>
        <begin position="1"/>
        <end position="10"/>
    </location>
</feature>
<evidence type="ECO:0000256" key="1">
    <source>
        <dbReference type="SAM" id="MobiDB-lite"/>
    </source>
</evidence>
<dbReference type="InterPro" id="IPR006311">
    <property type="entry name" value="TAT_signal"/>
</dbReference>
<dbReference type="NCBIfam" id="NF038083">
    <property type="entry name" value="CU044_5270_fam"/>
    <property type="match status" value="1"/>
</dbReference>
<proteinExistence type="predicted"/>
<reference evidence="3 4" key="1">
    <citation type="submission" date="2020-06" db="EMBL/GenBank/DDBJ databases">
        <title>Actinomadura xiongansis sp. nov., isolated from soil of Baiyangdian.</title>
        <authorList>
            <person name="Zhang X."/>
        </authorList>
    </citation>
    <scope>NUCLEOTIDE SEQUENCE [LARGE SCALE GENOMIC DNA]</scope>
    <source>
        <strain evidence="3 4">HBUM206468</strain>
    </source>
</reference>
<keyword evidence="4" id="KW-1185">Reference proteome</keyword>
<evidence type="ECO:0000313" key="4">
    <source>
        <dbReference type="Proteomes" id="UP000805614"/>
    </source>
</evidence>
<feature type="region of interest" description="Disordered" evidence="1">
    <location>
        <begin position="1"/>
        <end position="35"/>
    </location>
</feature>
<protein>
    <submittedName>
        <fullName evidence="3">CU044_5270 family protein</fullName>
    </submittedName>
</protein>
<dbReference type="EMBL" id="JABVEC010000030">
    <property type="protein sequence ID" value="MBC6469669.1"/>
    <property type="molecule type" value="Genomic_DNA"/>
</dbReference>
<evidence type="ECO:0000256" key="2">
    <source>
        <dbReference type="SAM" id="Phobius"/>
    </source>
</evidence>
<feature type="transmembrane region" description="Helical" evidence="2">
    <location>
        <begin position="40"/>
        <end position="61"/>
    </location>
</feature>
<accession>A0ABR7LXT6</accession>
<comment type="caution">
    <text evidence="3">The sequence shown here is derived from an EMBL/GenBank/DDBJ whole genome shotgun (WGS) entry which is preliminary data.</text>
</comment>
<name>A0ABR7LXT6_9ACTN</name>
<keyword evidence="2" id="KW-1133">Transmembrane helix</keyword>
<dbReference type="RefSeq" id="WP_187246719.1">
    <property type="nucleotide sequence ID" value="NZ_BAAAOK010000006.1"/>
</dbReference>
<feature type="region of interest" description="Disordered" evidence="1">
    <location>
        <begin position="292"/>
        <end position="318"/>
    </location>
</feature>
<dbReference type="InterPro" id="IPR047789">
    <property type="entry name" value="CU044_5270-like"/>
</dbReference>
<sequence length="344" mass="37133">MNDQTPPPRQDMPAGHHAARRTHLMSEMTTRHRRRSGRRVLIGGLTTAALAGGVAAALVIAPTAEVDHEPTVALAGAPQILDRAAATAAGQPDIKPRPDQFVYVEAKSRQAPLRVVAGQPVQPGQVTHRRVWLSVNGERAGLLHNDGEDPTWLCDTAPNAKGREPKKLPEVDLTRPPRECHAFPAYRPGLPTDPRTMRSWLYRESRGGNPPDVQAFITVGDTLRESYVAPAAKAAMFKAAATIPGVTVTGDTVDLAGRKGIAVGQTWNRIRHELIFEAKTYRLLGERQVVDHDDTFKPSGGKSAPPKSGRAPDAIGSAKEGTVLYTRATLTLTITDKVGQRPTK</sequence>
<dbReference type="PROSITE" id="PS51318">
    <property type="entry name" value="TAT"/>
    <property type="match status" value="1"/>
</dbReference>
<organism evidence="3 4">
    <name type="scientific">Actinomadura alba</name>
    <dbReference type="NCBI Taxonomy" id="406431"/>
    <lineage>
        <taxon>Bacteria</taxon>
        <taxon>Bacillati</taxon>
        <taxon>Actinomycetota</taxon>
        <taxon>Actinomycetes</taxon>
        <taxon>Streptosporangiales</taxon>
        <taxon>Thermomonosporaceae</taxon>
        <taxon>Actinomadura</taxon>
    </lineage>
</organism>
<gene>
    <name evidence="3" type="ORF">HKK74_29880</name>
</gene>
<dbReference type="Proteomes" id="UP000805614">
    <property type="component" value="Unassembled WGS sequence"/>
</dbReference>
<keyword evidence="2" id="KW-0812">Transmembrane</keyword>
<keyword evidence="2" id="KW-0472">Membrane</keyword>